<feature type="repeat" description="WD" evidence="6">
    <location>
        <begin position="661"/>
        <end position="702"/>
    </location>
</feature>
<feature type="region of interest" description="Disordered" evidence="7">
    <location>
        <begin position="402"/>
        <end position="429"/>
    </location>
</feature>
<evidence type="ECO:0000256" key="6">
    <source>
        <dbReference type="PROSITE-ProRule" id="PRU00221"/>
    </source>
</evidence>
<evidence type="ECO:0000256" key="4">
    <source>
        <dbReference type="ARBA" id="ARBA00023242"/>
    </source>
</evidence>
<dbReference type="FunFam" id="2.130.10.10:FF:000157">
    <property type="entry name" value="WD repeat domain 3"/>
    <property type="match status" value="1"/>
</dbReference>
<feature type="repeat" description="WD" evidence="6">
    <location>
        <begin position="152"/>
        <end position="201"/>
    </location>
</feature>
<dbReference type="InterPro" id="IPR036322">
    <property type="entry name" value="WD40_repeat_dom_sf"/>
</dbReference>
<keyword evidence="2 6" id="KW-0853">WD repeat</keyword>
<feature type="region of interest" description="Disordered" evidence="7">
    <location>
        <begin position="321"/>
        <end position="352"/>
    </location>
</feature>
<feature type="compositionally biased region" description="Basic and acidic residues" evidence="7">
    <location>
        <begin position="333"/>
        <end position="342"/>
    </location>
</feature>
<dbReference type="PANTHER" id="PTHR19853">
    <property type="entry name" value="WD REPEAT CONTAINING PROTEIN 3 WDR3"/>
    <property type="match status" value="1"/>
</dbReference>
<evidence type="ECO:0000313" key="9">
    <source>
        <dbReference type="EMBL" id="ORX40494.1"/>
    </source>
</evidence>
<dbReference type="GO" id="GO:0030515">
    <property type="term" value="F:snoRNA binding"/>
    <property type="evidence" value="ECO:0007669"/>
    <property type="project" value="TreeGrafter"/>
</dbReference>
<proteinExistence type="inferred from homology"/>
<keyword evidence="3" id="KW-0677">Repeat</keyword>
<evidence type="ECO:0000256" key="1">
    <source>
        <dbReference type="ARBA" id="ARBA00004604"/>
    </source>
</evidence>
<dbReference type="InParanoid" id="A0A1Y1USI4"/>
<evidence type="ECO:0000256" key="7">
    <source>
        <dbReference type="SAM" id="MobiDB-lite"/>
    </source>
</evidence>
<organism evidence="9 10">
    <name type="scientific">Kockovaella imperatae</name>
    <dbReference type="NCBI Taxonomy" id="4999"/>
    <lineage>
        <taxon>Eukaryota</taxon>
        <taxon>Fungi</taxon>
        <taxon>Dikarya</taxon>
        <taxon>Basidiomycota</taxon>
        <taxon>Agaricomycotina</taxon>
        <taxon>Tremellomycetes</taxon>
        <taxon>Tremellales</taxon>
        <taxon>Cuniculitremaceae</taxon>
        <taxon>Kockovaella</taxon>
    </lineage>
</organism>
<dbReference type="Proteomes" id="UP000193218">
    <property type="component" value="Unassembled WGS sequence"/>
</dbReference>
<feature type="repeat" description="WD" evidence="6">
    <location>
        <begin position="430"/>
        <end position="470"/>
    </location>
</feature>
<dbReference type="STRING" id="4999.A0A1Y1USI4"/>
<feature type="repeat" description="WD" evidence="6">
    <location>
        <begin position="511"/>
        <end position="545"/>
    </location>
</feature>
<dbReference type="GO" id="GO:0032040">
    <property type="term" value="C:small-subunit processome"/>
    <property type="evidence" value="ECO:0007669"/>
    <property type="project" value="TreeGrafter"/>
</dbReference>
<dbReference type="InterPro" id="IPR007148">
    <property type="entry name" value="SSU_processome_Utp12"/>
</dbReference>
<reference evidence="9 10" key="1">
    <citation type="submission" date="2017-03" db="EMBL/GenBank/DDBJ databases">
        <title>Widespread Adenine N6-methylation of Active Genes in Fungi.</title>
        <authorList>
            <consortium name="DOE Joint Genome Institute"/>
            <person name="Mondo S.J."/>
            <person name="Dannebaum R.O."/>
            <person name="Kuo R.C."/>
            <person name="Louie K.B."/>
            <person name="Bewick A.J."/>
            <person name="Labutti K."/>
            <person name="Haridas S."/>
            <person name="Kuo A."/>
            <person name="Salamov A."/>
            <person name="Ahrendt S.R."/>
            <person name="Lau R."/>
            <person name="Bowen B.P."/>
            <person name="Lipzen A."/>
            <person name="Sullivan W."/>
            <person name="Andreopoulos W.B."/>
            <person name="Clum A."/>
            <person name="Lindquist E."/>
            <person name="Daum C."/>
            <person name="Northen T.R."/>
            <person name="Ramamoorthy G."/>
            <person name="Schmitz R.J."/>
            <person name="Gryganskyi A."/>
            <person name="Culley D."/>
            <person name="Magnuson J."/>
            <person name="James T.Y."/>
            <person name="O'Malley M.A."/>
            <person name="Stajich J.E."/>
            <person name="Spatafora J.W."/>
            <person name="Visel A."/>
            <person name="Grigoriev I.V."/>
        </authorList>
    </citation>
    <scope>NUCLEOTIDE SEQUENCE [LARGE SCALE GENOMIC DNA]</scope>
    <source>
        <strain evidence="9 10">NRRL Y-17943</strain>
    </source>
</reference>
<dbReference type="PROSITE" id="PS00678">
    <property type="entry name" value="WD_REPEATS_1"/>
    <property type="match status" value="2"/>
</dbReference>
<dbReference type="GeneID" id="33556041"/>
<dbReference type="InterPro" id="IPR019775">
    <property type="entry name" value="WD40_repeat_CS"/>
</dbReference>
<dbReference type="PANTHER" id="PTHR19853:SF0">
    <property type="entry name" value="WD REPEAT-CONTAINING PROTEIN 3"/>
    <property type="match status" value="1"/>
</dbReference>
<comment type="subcellular location">
    <subcellularLocation>
        <location evidence="1">Nucleus</location>
        <location evidence="1">Nucleolus</location>
    </subcellularLocation>
</comment>
<evidence type="ECO:0000259" key="8">
    <source>
        <dbReference type="Pfam" id="PF04003"/>
    </source>
</evidence>
<evidence type="ECO:0000313" key="10">
    <source>
        <dbReference type="Proteomes" id="UP000193218"/>
    </source>
</evidence>
<dbReference type="RefSeq" id="XP_021874173.1">
    <property type="nucleotide sequence ID" value="XM_022014233.1"/>
</dbReference>
<comment type="caution">
    <text evidence="9">The sequence shown here is derived from an EMBL/GenBank/DDBJ whole genome shotgun (WGS) entry which is preliminary data.</text>
</comment>
<evidence type="ECO:0000256" key="2">
    <source>
        <dbReference type="ARBA" id="ARBA00022574"/>
    </source>
</evidence>
<dbReference type="SUPFAM" id="SSF50978">
    <property type="entry name" value="WD40 repeat-like"/>
    <property type="match status" value="2"/>
</dbReference>
<feature type="repeat" description="WD" evidence="6">
    <location>
        <begin position="703"/>
        <end position="735"/>
    </location>
</feature>
<dbReference type="GO" id="GO:0034388">
    <property type="term" value="C:Pwp2p-containing subcomplex of 90S preribosome"/>
    <property type="evidence" value="ECO:0007669"/>
    <property type="project" value="TreeGrafter"/>
</dbReference>
<feature type="repeat" description="WD" evidence="6">
    <location>
        <begin position="110"/>
        <end position="142"/>
    </location>
</feature>
<dbReference type="InterPro" id="IPR001680">
    <property type="entry name" value="WD40_rpt"/>
</dbReference>
<sequence>MVKSYMRHGPTQAFGVICSPTANSAFDGKSAYVPAWEDVLVWDVKRGEMLSMWHSSGLTSPVTYMTPCPTPSTSSSSSGKTFAVAYADGSIRLWEYESGTSTEAVEQVTFNGHKKTITTLTFDTDGSRLASGGSEGEIVIWDRVAEVGLFRLKGHRGAITGLAFIPHPSLGVSQHPGFLVSTAKDSTMRLWDLGTQHCLQTVVIGRGEAHCLAVKENHEEDALPGEGEHVGEGSSAWLLLTGAGDGEAKVWTLPKSALSSGIKEDANGKLPSLIHPLCTLPLSSSSHPVTQAAFHPSLPMILLHTSERTINVLRLRSTEEVAAKRARRKKRDREKGRQKENGQETGEEGTEKVGWQDRVQAWCNIRTNAKIKSFSLADADSGSSKSGVPLLVALSNNSLETYSFPTPTGKKSKLPDGTSPEPTKTHSLELPGHRQDIRTLSISSDDQVIASAASGTLKIWNAKTTACLRTMECGYAICSTFLPGDRHVVIGTKSGELLLYDIAASSLLATYKAHSGPVWSVHVRPDGRGLVSGSADKDVKFWNFEMREEGPGEKVVSRLGVETVFKTKQLALVHIRTLKMTDDVLAVKYSPDGKLLAVSLLDSTVKVFFEDSLKFFLSLYGHKLPVLSLDISFDSKLIITCSADKNVKIWGLDFGDCHRSIFAHDDSIMQISFEANSHNFWTVGKDKFLKYWDADKFELIQKLEGHHGEIWALATSHQGEYVVTGSHDKSIRIWEKTEEPLFLEEERERELEAMYDANAVEESNRVEAAGEGDEVEAVQKQTNETLMAGEKIMEALQIADGERDDLQSWEEEKAKLSSEAAAQLPAPDRNPVLVARGDVNGEEYVYKVIKAIPAAAMEDALLVLPFGQVVSLLTYLDEWARQHRDIVLTSRILTFLLRTHSASLIANRTLRPTILNLRNHVRDALTQERNVMGYNIAAMRYLKGRWENEKVAGMAEDVWDEERVRQKLAEGKKGGKRKRVEIRA</sequence>
<protein>
    <submittedName>
        <fullName evidence="9">Putative WD-repeat protein</fullName>
    </submittedName>
</protein>
<dbReference type="SMART" id="SM00320">
    <property type="entry name" value="WD40"/>
    <property type="match status" value="12"/>
</dbReference>
<feature type="domain" description="Small-subunit processome Utp12" evidence="8">
    <location>
        <begin position="842"/>
        <end position="943"/>
    </location>
</feature>
<accession>A0A1Y1USI4</accession>
<dbReference type="PROSITE" id="PS50294">
    <property type="entry name" value="WD_REPEATS_REGION"/>
    <property type="match status" value="5"/>
</dbReference>
<name>A0A1Y1USI4_9TREE</name>
<gene>
    <name evidence="9" type="ORF">BD324DRAFT_611007</name>
</gene>
<comment type="similarity">
    <text evidence="5">Belongs to the WD repeat WDR3/UTP12 family.</text>
</comment>
<evidence type="ECO:0000256" key="5">
    <source>
        <dbReference type="ARBA" id="ARBA00038229"/>
    </source>
</evidence>
<dbReference type="Pfam" id="PF04003">
    <property type="entry name" value="Utp12"/>
    <property type="match status" value="1"/>
</dbReference>
<dbReference type="PROSITE" id="PS50082">
    <property type="entry name" value="WD_REPEATS_2"/>
    <property type="match status" value="8"/>
</dbReference>
<dbReference type="InterPro" id="IPR015943">
    <property type="entry name" value="WD40/YVTN_repeat-like_dom_sf"/>
</dbReference>
<dbReference type="FunFam" id="2.130.10.10:FF:000178">
    <property type="entry name" value="WD repeat domain 3"/>
    <property type="match status" value="1"/>
</dbReference>
<feature type="repeat" description="WD" evidence="6">
    <location>
        <begin position="76"/>
        <end position="104"/>
    </location>
</feature>
<dbReference type="Pfam" id="PF25172">
    <property type="entry name" value="Beta-prop_WDR3_2nd"/>
    <property type="match status" value="1"/>
</dbReference>
<dbReference type="InterPro" id="IPR051570">
    <property type="entry name" value="TBC1_cilium_biogenesis"/>
</dbReference>
<evidence type="ECO:0000256" key="3">
    <source>
        <dbReference type="ARBA" id="ARBA00022737"/>
    </source>
</evidence>
<dbReference type="FunCoup" id="A0A1Y1USI4">
    <property type="interactions" value="849"/>
</dbReference>
<dbReference type="EMBL" id="NBSH01000001">
    <property type="protein sequence ID" value="ORX40494.1"/>
    <property type="molecule type" value="Genomic_DNA"/>
</dbReference>
<dbReference type="AlphaFoldDB" id="A0A1Y1USI4"/>
<dbReference type="PRINTS" id="PR00320">
    <property type="entry name" value="GPROTEINBRPT"/>
</dbReference>
<dbReference type="GO" id="GO:0030490">
    <property type="term" value="P:maturation of SSU-rRNA"/>
    <property type="evidence" value="ECO:0007669"/>
    <property type="project" value="TreeGrafter"/>
</dbReference>
<dbReference type="OrthoDB" id="407922at2759"/>
<dbReference type="InterPro" id="IPR020472">
    <property type="entry name" value="WD40_PAC1"/>
</dbReference>
<dbReference type="Gene3D" id="2.130.10.10">
    <property type="entry name" value="YVTN repeat-like/Quinoprotein amine dehydrogenase"/>
    <property type="match status" value="4"/>
</dbReference>
<keyword evidence="10" id="KW-1185">Reference proteome</keyword>
<keyword evidence="4" id="KW-0539">Nucleus</keyword>
<dbReference type="Pfam" id="PF25173">
    <property type="entry name" value="Beta-prop_WDR3_1st"/>
    <property type="match status" value="1"/>
</dbReference>
<feature type="repeat" description="WD" evidence="6">
    <location>
        <begin position="619"/>
        <end position="660"/>
    </location>
</feature>
<dbReference type="CDD" id="cd00200">
    <property type="entry name" value="WD40"/>
    <property type="match status" value="1"/>
</dbReference>